<feature type="binding site" evidence="19">
    <location>
        <begin position="33"/>
        <end position="35"/>
    </location>
    <ligand>
        <name>GTP</name>
        <dbReference type="ChEBI" id="CHEBI:37565"/>
    </ligand>
</feature>
<evidence type="ECO:0000256" key="18">
    <source>
        <dbReference type="PIRSR" id="PIRSR006135-1"/>
    </source>
</evidence>
<dbReference type="CDD" id="cd00544">
    <property type="entry name" value="CobU"/>
    <property type="match status" value="1"/>
</dbReference>
<proteinExistence type="inferred from homology"/>
<evidence type="ECO:0000256" key="6">
    <source>
        <dbReference type="ARBA" id="ARBA00005159"/>
    </source>
</evidence>
<dbReference type="UniPathway" id="UPA00148">
    <property type="reaction ID" value="UER00236"/>
</dbReference>
<feature type="binding site" evidence="19">
    <location>
        <begin position="50"/>
        <end position="53"/>
    </location>
    <ligand>
        <name>GTP</name>
        <dbReference type="ChEBI" id="CHEBI:37565"/>
    </ligand>
</feature>
<dbReference type="PIRSF" id="PIRSF006135">
    <property type="entry name" value="CobU"/>
    <property type="match status" value="1"/>
</dbReference>
<evidence type="ECO:0000313" key="20">
    <source>
        <dbReference type="EMBL" id="OPJ63068.1"/>
    </source>
</evidence>
<dbReference type="EC" id="2.7.7.62" evidence="9"/>
<dbReference type="GO" id="GO:0008820">
    <property type="term" value="F:cobinamide phosphate guanylyltransferase activity"/>
    <property type="evidence" value="ECO:0007669"/>
    <property type="project" value="UniProtKB-EC"/>
</dbReference>
<dbReference type="Pfam" id="PF02283">
    <property type="entry name" value="CobU"/>
    <property type="match status" value="1"/>
</dbReference>
<evidence type="ECO:0000256" key="9">
    <source>
        <dbReference type="ARBA" id="ARBA00012523"/>
    </source>
</evidence>
<evidence type="ECO:0000256" key="11">
    <source>
        <dbReference type="ARBA" id="ARBA00022679"/>
    </source>
</evidence>
<feature type="active site" description="GMP-histidine intermediate" evidence="18">
    <location>
        <position position="49"/>
    </location>
</feature>
<dbReference type="Proteomes" id="UP000190080">
    <property type="component" value="Unassembled WGS sequence"/>
</dbReference>
<evidence type="ECO:0000256" key="12">
    <source>
        <dbReference type="ARBA" id="ARBA00022741"/>
    </source>
</evidence>
<dbReference type="PANTHER" id="PTHR34848:SF1">
    <property type="entry name" value="BIFUNCTIONAL ADENOSYLCOBALAMIN BIOSYNTHESIS PROTEIN COBU"/>
    <property type="match status" value="1"/>
</dbReference>
<evidence type="ECO:0000256" key="13">
    <source>
        <dbReference type="ARBA" id="ARBA00022777"/>
    </source>
</evidence>
<evidence type="ECO:0000256" key="10">
    <source>
        <dbReference type="ARBA" id="ARBA00022573"/>
    </source>
</evidence>
<comment type="similarity">
    <text evidence="7">Belongs to the CobU/CobP family.</text>
</comment>
<evidence type="ECO:0000256" key="3">
    <source>
        <dbReference type="ARBA" id="ARBA00001522"/>
    </source>
</evidence>
<dbReference type="EC" id="2.7.1.156" evidence="8"/>
<dbReference type="PANTHER" id="PTHR34848">
    <property type="match status" value="1"/>
</dbReference>
<gene>
    <name evidence="20" type="primary">cobU</name>
    <name evidence="20" type="ORF">CLORY_14340</name>
</gene>
<dbReference type="RefSeq" id="WP_079422844.1">
    <property type="nucleotide sequence ID" value="NZ_MZGV01000011.1"/>
</dbReference>
<evidence type="ECO:0000256" key="17">
    <source>
        <dbReference type="ARBA" id="ARBA00030571"/>
    </source>
</evidence>
<evidence type="ECO:0000256" key="16">
    <source>
        <dbReference type="ARBA" id="ARBA00029570"/>
    </source>
</evidence>
<comment type="catalytic activity">
    <reaction evidence="1">
        <text>adenosylcob(III)inamide + ATP = adenosylcob(III)inamide phosphate + ADP + H(+)</text>
        <dbReference type="Rhea" id="RHEA:15769"/>
        <dbReference type="ChEBI" id="CHEBI:2480"/>
        <dbReference type="ChEBI" id="CHEBI:15378"/>
        <dbReference type="ChEBI" id="CHEBI:30616"/>
        <dbReference type="ChEBI" id="CHEBI:58502"/>
        <dbReference type="ChEBI" id="CHEBI:456216"/>
        <dbReference type="EC" id="2.7.1.156"/>
    </reaction>
</comment>
<keyword evidence="12 19" id="KW-0547">Nucleotide-binding</keyword>
<accession>A0A1V4ISR6</accession>
<evidence type="ECO:0000256" key="7">
    <source>
        <dbReference type="ARBA" id="ARBA00007490"/>
    </source>
</evidence>
<dbReference type="InterPro" id="IPR003203">
    <property type="entry name" value="CobU/CobP"/>
</dbReference>
<comment type="catalytic activity">
    <reaction evidence="3">
        <text>adenosylcob(III)inamide + GTP = adenosylcob(III)inamide phosphate + GDP + H(+)</text>
        <dbReference type="Rhea" id="RHEA:15765"/>
        <dbReference type="ChEBI" id="CHEBI:2480"/>
        <dbReference type="ChEBI" id="CHEBI:15378"/>
        <dbReference type="ChEBI" id="CHEBI:37565"/>
        <dbReference type="ChEBI" id="CHEBI:58189"/>
        <dbReference type="ChEBI" id="CHEBI:58502"/>
        <dbReference type="EC" id="2.7.1.156"/>
    </reaction>
</comment>
<evidence type="ECO:0000256" key="15">
    <source>
        <dbReference type="ARBA" id="ARBA00023134"/>
    </source>
</evidence>
<sequence length="182" mass="20872">MSKVILITGGSRSGKSSYGEKMLSGQENVLYIATSAFIDEEMEERIKKHKERRNPNWSTYEGYKELRSVISDTDKDYIMLECVTTMITNMMFDRHTDFDSIKREDAEKLEIAIISEFEGIVEAARSNQKYIIFITNEVGWSLVSEYKLGRIFSDIAGRVNQRLAQLSDEVYLTACGIPLKLK</sequence>
<evidence type="ECO:0000256" key="2">
    <source>
        <dbReference type="ARBA" id="ARBA00000711"/>
    </source>
</evidence>
<feature type="binding site" evidence="19">
    <location>
        <position position="81"/>
    </location>
    <ligand>
        <name>GTP</name>
        <dbReference type="ChEBI" id="CHEBI:37565"/>
    </ligand>
</feature>
<dbReference type="STRING" id="1450648.CLORY_14340"/>
<evidence type="ECO:0000256" key="19">
    <source>
        <dbReference type="PIRSR" id="PIRSR006135-2"/>
    </source>
</evidence>
<keyword evidence="15 19" id="KW-0342">GTP-binding</keyword>
<comment type="catalytic activity">
    <reaction evidence="2">
        <text>adenosylcob(III)inamide phosphate + GTP + H(+) = adenosylcob(III)inamide-GDP + diphosphate</text>
        <dbReference type="Rhea" id="RHEA:22712"/>
        <dbReference type="ChEBI" id="CHEBI:15378"/>
        <dbReference type="ChEBI" id="CHEBI:33019"/>
        <dbReference type="ChEBI" id="CHEBI:37565"/>
        <dbReference type="ChEBI" id="CHEBI:58502"/>
        <dbReference type="ChEBI" id="CHEBI:60487"/>
        <dbReference type="EC" id="2.7.7.62"/>
    </reaction>
</comment>
<dbReference type="OrthoDB" id="9799422at2"/>
<comment type="pathway">
    <text evidence="5">Cofactor biosynthesis; adenosylcobalamin biosynthesis; adenosylcobalamin from cob(II)yrinate a,c-diamide: step 6/7.</text>
</comment>
<name>A0A1V4ISR6_9CLOT</name>
<evidence type="ECO:0000313" key="21">
    <source>
        <dbReference type="Proteomes" id="UP000190080"/>
    </source>
</evidence>
<dbReference type="GO" id="GO:0005524">
    <property type="term" value="F:ATP binding"/>
    <property type="evidence" value="ECO:0007669"/>
    <property type="project" value="UniProtKB-KW"/>
</dbReference>
<dbReference type="GO" id="GO:0005525">
    <property type="term" value="F:GTP binding"/>
    <property type="evidence" value="ECO:0007669"/>
    <property type="project" value="UniProtKB-KW"/>
</dbReference>
<comment type="function">
    <text evidence="4">Catalyzes ATP-dependent phosphorylation of adenosylcobinamide and addition of GMP to adenosylcobinamide phosphate.</text>
</comment>
<evidence type="ECO:0000256" key="5">
    <source>
        <dbReference type="ARBA" id="ARBA00004692"/>
    </source>
</evidence>
<feature type="binding site" evidence="19">
    <location>
        <begin position="9"/>
        <end position="16"/>
    </location>
    <ligand>
        <name>GTP</name>
        <dbReference type="ChEBI" id="CHEBI:37565"/>
    </ligand>
</feature>
<dbReference type="AlphaFoldDB" id="A0A1V4ISR6"/>
<keyword evidence="10" id="KW-0169">Cobalamin biosynthesis</keyword>
<comment type="pathway">
    <text evidence="6">Cofactor biosynthesis; adenosylcobalamin biosynthesis; adenosylcobalamin from cob(II)yrinate a,c-diamide: step 5/7.</text>
</comment>
<evidence type="ECO:0000256" key="8">
    <source>
        <dbReference type="ARBA" id="ARBA00012016"/>
    </source>
</evidence>
<reference evidence="20 21" key="1">
    <citation type="submission" date="2017-03" db="EMBL/GenBank/DDBJ databases">
        <title>Genome sequence of Clostridium oryzae DSM 28571.</title>
        <authorList>
            <person name="Poehlein A."/>
            <person name="Daniel R."/>
        </authorList>
    </citation>
    <scope>NUCLEOTIDE SEQUENCE [LARGE SCALE GENOMIC DNA]</scope>
    <source>
        <strain evidence="20 21">DSM 28571</strain>
    </source>
</reference>
<keyword evidence="21" id="KW-1185">Reference proteome</keyword>
<evidence type="ECO:0000256" key="1">
    <source>
        <dbReference type="ARBA" id="ARBA00000312"/>
    </source>
</evidence>
<keyword evidence="14" id="KW-0067">ATP-binding</keyword>
<dbReference type="InterPro" id="IPR027417">
    <property type="entry name" value="P-loop_NTPase"/>
</dbReference>
<dbReference type="SUPFAM" id="SSF52540">
    <property type="entry name" value="P-loop containing nucleoside triphosphate hydrolases"/>
    <property type="match status" value="1"/>
</dbReference>
<keyword evidence="20" id="KW-0548">Nucleotidyltransferase</keyword>
<feature type="binding site" evidence="19">
    <location>
        <position position="61"/>
    </location>
    <ligand>
        <name>GTP</name>
        <dbReference type="ChEBI" id="CHEBI:37565"/>
    </ligand>
</feature>
<comment type="caution">
    <text evidence="20">The sequence shown here is derived from an EMBL/GenBank/DDBJ whole genome shotgun (WGS) entry which is preliminary data.</text>
</comment>
<organism evidence="20 21">
    <name type="scientific">Clostridium oryzae</name>
    <dbReference type="NCBI Taxonomy" id="1450648"/>
    <lineage>
        <taxon>Bacteria</taxon>
        <taxon>Bacillati</taxon>
        <taxon>Bacillota</taxon>
        <taxon>Clostridia</taxon>
        <taxon>Eubacteriales</taxon>
        <taxon>Clostridiaceae</taxon>
        <taxon>Clostridium</taxon>
    </lineage>
</organism>
<protein>
    <recommendedName>
        <fullName evidence="16">Adenosylcobinamide kinase</fullName>
        <ecNumber evidence="8">2.7.1.156</ecNumber>
        <ecNumber evidence="9">2.7.7.62</ecNumber>
    </recommendedName>
    <alternativeName>
        <fullName evidence="17">Adenosylcobinamide-phosphate guanylyltransferase</fullName>
    </alternativeName>
</protein>
<dbReference type="EMBL" id="MZGV01000011">
    <property type="protein sequence ID" value="OPJ63068.1"/>
    <property type="molecule type" value="Genomic_DNA"/>
</dbReference>
<evidence type="ECO:0000256" key="14">
    <source>
        <dbReference type="ARBA" id="ARBA00022840"/>
    </source>
</evidence>
<evidence type="ECO:0000256" key="4">
    <source>
        <dbReference type="ARBA" id="ARBA00003889"/>
    </source>
</evidence>
<dbReference type="Gene3D" id="3.40.50.300">
    <property type="entry name" value="P-loop containing nucleotide triphosphate hydrolases"/>
    <property type="match status" value="1"/>
</dbReference>
<dbReference type="GO" id="GO:0043752">
    <property type="term" value="F:adenosylcobinamide kinase activity"/>
    <property type="evidence" value="ECO:0007669"/>
    <property type="project" value="UniProtKB-EC"/>
</dbReference>
<dbReference type="NCBIfam" id="NF004469">
    <property type="entry name" value="PRK05800.1"/>
    <property type="match status" value="1"/>
</dbReference>
<keyword evidence="13" id="KW-0418">Kinase</keyword>
<dbReference type="GO" id="GO:0009236">
    <property type="term" value="P:cobalamin biosynthetic process"/>
    <property type="evidence" value="ECO:0007669"/>
    <property type="project" value="UniProtKB-UniPathway"/>
</dbReference>
<keyword evidence="11 20" id="KW-0808">Transferase</keyword>